<proteinExistence type="predicted"/>
<comment type="caution">
    <text evidence="1">The sequence shown here is derived from an EMBL/GenBank/DDBJ whole genome shotgun (WGS) entry which is preliminary data.</text>
</comment>
<feature type="non-terminal residue" evidence="1">
    <location>
        <position position="1"/>
    </location>
</feature>
<evidence type="ECO:0000313" key="2">
    <source>
        <dbReference type="Proteomes" id="UP001153678"/>
    </source>
</evidence>
<dbReference type="Proteomes" id="UP001153678">
    <property type="component" value="Unassembled WGS sequence"/>
</dbReference>
<dbReference type="EMBL" id="CAMKVN010007735">
    <property type="protein sequence ID" value="CAI2191792.1"/>
    <property type="molecule type" value="Genomic_DNA"/>
</dbReference>
<accession>A0A9W4T3W6</accession>
<organism evidence="1 2">
    <name type="scientific">Funneliformis geosporum</name>
    <dbReference type="NCBI Taxonomy" id="1117311"/>
    <lineage>
        <taxon>Eukaryota</taxon>
        <taxon>Fungi</taxon>
        <taxon>Fungi incertae sedis</taxon>
        <taxon>Mucoromycota</taxon>
        <taxon>Glomeromycotina</taxon>
        <taxon>Glomeromycetes</taxon>
        <taxon>Glomerales</taxon>
        <taxon>Glomeraceae</taxon>
        <taxon>Funneliformis</taxon>
    </lineage>
</organism>
<protein>
    <submittedName>
        <fullName evidence="1">7183_t:CDS:1</fullName>
    </submittedName>
</protein>
<sequence length="62" mass="6974">ILTITYLMSSQDKPVIVDSEKVLTRPIIALPLSASNLVFSHIWEKMPKTLIVTNGNGFYQKL</sequence>
<evidence type="ECO:0000313" key="1">
    <source>
        <dbReference type="EMBL" id="CAI2191792.1"/>
    </source>
</evidence>
<reference evidence="1" key="1">
    <citation type="submission" date="2022-08" db="EMBL/GenBank/DDBJ databases">
        <authorList>
            <person name="Kallberg Y."/>
            <person name="Tangrot J."/>
            <person name="Rosling A."/>
        </authorList>
    </citation>
    <scope>NUCLEOTIDE SEQUENCE</scope>
    <source>
        <strain evidence="1">Wild A</strain>
    </source>
</reference>
<name>A0A9W4T3W6_9GLOM</name>
<dbReference type="AlphaFoldDB" id="A0A9W4T3W6"/>
<keyword evidence="2" id="KW-1185">Reference proteome</keyword>
<gene>
    <name evidence="1" type="ORF">FWILDA_LOCUS15249</name>
</gene>